<feature type="transmembrane region" description="Helical" evidence="7">
    <location>
        <begin position="773"/>
        <end position="798"/>
    </location>
</feature>
<feature type="transmembrane region" description="Helical" evidence="7">
    <location>
        <begin position="270"/>
        <end position="290"/>
    </location>
</feature>
<evidence type="ECO:0000256" key="4">
    <source>
        <dbReference type="ARBA" id="ARBA00022989"/>
    </source>
</evidence>
<evidence type="ECO:0000256" key="5">
    <source>
        <dbReference type="ARBA" id="ARBA00023136"/>
    </source>
</evidence>
<feature type="transmembrane region" description="Helical" evidence="7">
    <location>
        <begin position="342"/>
        <end position="360"/>
    </location>
</feature>
<evidence type="ECO:0000313" key="9">
    <source>
        <dbReference type="EMBL" id="PPQ63561.1"/>
    </source>
</evidence>
<reference evidence="9 10" key="1">
    <citation type="journal article" date="2018" name="Evol. Lett.">
        <title>Horizontal gene cluster transfer increased hallucinogenic mushroom diversity.</title>
        <authorList>
            <person name="Reynolds H.T."/>
            <person name="Vijayakumar V."/>
            <person name="Gluck-Thaler E."/>
            <person name="Korotkin H.B."/>
            <person name="Matheny P.B."/>
            <person name="Slot J.C."/>
        </authorList>
    </citation>
    <scope>NUCLEOTIDE SEQUENCE [LARGE SCALE GENOMIC DNA]</scope>
    <source>
        <strain evidence="9 10">2629</strain>
    </source>
</reference>
<keyword evidence="5 7" id="KW-0472">Membrane</keyword>
<feature type="transmembrane region" description="Helical" evidence="7">
    <location>
        <begin position="159"/>
        <end position="182"/>
    </location>
</feature>
<feature type="transmembrane region" description="Helical" evidence="7">
    <location>
        <begin position="497"/>
        <end position="519"/>
    </location>
</feature>
<feature type="transmembrane region" description="Helical" evidence="7">
    <location>
        <begin position="68"/>
        <end position="90"/>
    </location>
</feature>
<feature type="transmembrane region" description="Helical" evidence="7">
    <location>
        <begin position="804"/>
        <end position="829"/>
    </location>
</feature>
<dbReference type="CDD" id="cd17330">
    <property type="entry name" value="MFS_SLC46_TetA_like"/>
    <property type="match status" value="1"/>
</dbReference>
<feature type="transmembrane region" description="Helical" evidence="7">
    <location>
        <begin position="741"/>
        <end position="761"/>
    </location>
</feature>
<comment type="subcellular location">
    <subcellularLocation>
        <location evidence="1">Membrane</location>
        <topology evidence="1">Multi-pass membrane protein</topology>
    </subcellularLocation>
</comment>
<dbReference type="SUPFAM" id="SSF103473">
    <property type="entry name" value="MFS general substrate transporter"/>
    <property type="match status" value="2"/>
</dbReference>
<evidence type="ECO:0000256" key="3">
    <source>
        <dbReference type="ARBA" id="ARBA00022692"/>
    </source>
</evidence>
<dbReference type="PROSITE" id="PS50850">
    <property type="entry name" value="MFS"/>
    <property type="match status" value="2"/>
</dbReference>
<dbReference type="PANTHER" id="PTHR23504">
    <property type="entry name" value="MAJOR FACILITATOR SUPERFAMILY DOMAIN-CONTAINING PROTEIN 10"/>
    <property type="match status" value="1"/>
</dbReference>
<dbReference type="GO" id="GO:0016020">
    <property type="term" value="C:membrane"/>
    <property type="evidence" value="ECO:0007669"/>
    <property type="project" value="UniProtKB-SubCell"/>
</dbReference>
<dbReference type="InterPro" id="IPR011701">
    <property type="entry name" value="MFS"/>
</dbReference>
<dbReference type="PRINTS" id="PR01035">
    <property type="entry name" value="TCRTETA"/>
</dbReference>
<organism evidence="9 10">
    <name type="scientific">Panaeolus cyanescens</name>
    <dbReference type="NCBI Taxonomy" id="181874"/>
    <lineage>
        <taxon>Eukaryota</taxon>
        <taxon>Fungi</taxon>
        <taxon>Dikarya</taxon>
        <taxon>Basidiomycota</taxon>
        <taxon>Agaricomycotina</taxon>
        <taxon>Agaricomycetes</taxon>
        <taxon>Agaricomycetidae</taxon>
        <taxon>Agaricales</taxon>
        <taxon>Agaricineae</taxon>
        <taxon>Galeropsidaceae</taxon>
        <taxon>Panaeolus</taxon>
    </lineage>
</organism>
<name>A0A409V9V2_9AGAR</name>
<feature type="transmembrane region" description="Helical" evidence="7">
    <location>
        <begin position="531"/>
        <end position="549"/>
    </location>
</feature>
<sequence length="912" mass="99943">MSNLVDEETPLLHAEPPKERKPTPLPKLQIAICLLLQVCEPIASQSIYPYINQLISELGVTGGDDRKVGYYAGLIESLFFLTEATTVLQWSRASDHIGRKPVLLIGLFGLTISMLCFGLSRTFTTLVISRCLTGLLNGNIGVMKSVMGELTDSTNRAEGFSLMPVVWGFGSTIGPLIGGTLARPHERFPKYFSGTFWKTYPYFLPCLVPAVVVMMGFTITLIFFKEVRSIHALPFSLILYINQTIQKRSQGGGEIDDKPVPLRKLLTYRVVLSVSNYVVLAFLNIALYALLPLFLAMPLEIGGLNMDPPAIGYILGALGILLASYQAVFFAKIVRYFGERTVFIASLSTYLPVFALLPMINMAARSYGTNSWPVWILIGMVLVLLAIMDMAYGTIFMYITSSPPSKRALGATNGLSQTTVSIARAIGPALSTSLFSYSVEHNILGGYGVYFFLMILSCFALVLACRLPPRPWDHEDTPPQTPLVSTLDIIGGDTRKIGYYAGLIESLFFATEALTVFQWSRMSDRIGRKPVLMIGMIGTMLSMICFGLSRTFATLVISRCLCGLLNGNIGVMKSAMGELTDSTNRADAFALMPVVWAFGATMGPLIGGSLARPADRFPSIFTGTFWKEFPYFLPCLGTVLFVFVTFIITGLFFKETAHHAHGPKRSLSRSSSSSSSDTLLESQPTSDEQSVGFRGLLIFPVIISIANYVTLAFFNISVNALLPLFFHMPIDMGGLNLEPAAIGYIMGIYGAGTGLFQILFFAKLVRGFGTRRVFIWSMASFIPVFMLFPVISLVAKTWDLCWTVWVLVGLILLLLFFMDTAYGCIFMYVTESAPNRRSLGATNGLAQTTVSFARALGPALSTSLYSFSIQTNLLGGYGVYAILATLGCLALILASQLPMEPWQKEEEGAHQK</sequence>
<feature type="domain" description="Major facilitator superfamily (MFS) profile" evidence="8">
    <location>
        <begin position="465"/>
        <end position="902"/>
    </location>
</feature>
<gene>
    <name evidence="9" type="ORF">CVT24_004858</name>
</gene>
<proteinExistence type="predicted"/>
<evidence type="ECO:0000256" key="6">
    <source>
        <dbReference type="SAM" id="MobiDB-lite"/>
    </source>
</evidence>
<keyword evidence="2" id="KW-0813">Transport</keyword>
<dbReference type="InterPro" id="IPR001958">
    <property type="entry name" value="Tet-R_TetA/multi-R_MdtG-like"/>
</dbReference>
<feature type="transmembrane region" description="Helical" evidence="7">
    <location>
        <begin position="588"/>
        <end position="611"/>
    </location>
</feature>
<feature type="transmembrane region" description="Helical" evidence="7">
    <location>
        <begin position="874"/>
        <end position="894"/>
    </location>
</feature>
<keyword evidence="4 7" id="KW-1133">Transmembrane helix</keyword>
<feature type="transmembrane region" description="Helical" evidence="7">
    <location>
        <begin position="202"/>
        <end position="224"/>
    </location>
</feature>
<dbReference type="OrthoDB" id="419616at2759"/>
<feature type="transmembrane region" description="Helical" evidence="7">
    <location>
        <begin position="310"/>
        <end position="330"/>
    </location>
</feature>
<evidence type="ECO:0000259" key="8">
    <source>
        <dbReference type="PROSITE" id="PS50850"/>
    </source>
</evidence>
<dbReference type="Gene3D" id="1.20.1250.20">
    <property type="entry name" value="MFS general substrate transporter like domains"/>
    <property type="match status" value="2"/>
</dbReference>
<dbReference type="InterPro" id="IPR036259">
    <property type="entry name" value="MFS_trans_sf"/>
</dbReference>
<evidence type="ECO:0000256" key="1">
    <source>
        <dbReference type="ARBA" id="ARBA00004141"/>
    </source>
</evidence>
<feature type="region of interest" description="Disordered" evidence="6">
    <location>
        <begin position="662"/>
        <end position="685"/>
    </location>
</feature>
<feature type="transmembrane region" description="Helical" evidence="7">
    <location>
        <begin position="696"/>
        <end position="721"/>
    </location>
</feature>
<keyword evidence="3 7" id="KW-0812">Transmembrane</keyword>
<dbReference type="InterPro" id="IPR020846">
    <property type="entry name" value="MFS_dom"/>
</dbReference>
<feature type="domain" description="Major facilitator superfamily (MFS) profile" evidence="8">
    <location>
        <begin position="29"/>
        <end position="472"/>
    </location>
</feature>
<feature type="transmembrane region" description="Helical" evidence="7">
    <location>
        <begin position="444"/>
        <end position="464"/>
    </location>
</feature>
<evidence type="ECO:0000256" key="2">
    <source>
        <dbReference type="ARBA" id="ARBA00022448"/>
    </source>
</evidence>
<accession>A0A409V9V2</accession>
<evidence type="ECO:0000313" key="10">
    <source>
        <dbReference type="Proteomes" id="UP000284842"/>
    </source>
</evidence>
<keyword evidence="10" id="KW-1185">Reference proteome</keyword>
<dbReference type="Proteomes" id="UP000284842">
    <property type="component" value="Unassembled WGS sequence"/>
</dbReference>
<feature type="transmembrane region" description="Helical" evidence="7">
    <location>
        <begin position="102"/>
        <end position="120"/>
    </location>
</feature>
<dbReference type="PANTHER" id="PTHR23504:SF15">
    <property type="entry name" value="MAJOR FACILITATOR SUPERFAMILY (MFS) PROFILE DOMAIN-CONTAINING PROTEIN"/>
    <property type="match status" value="1"/>
</dbReference>
<feature type="transmembrane region" description="Helical" evidence="7">
    <location>
        <begin position="631"/>
        <end position="653"/>
    </location>
</feature>
<protein>
    <recommendedName>
        <fullName evidence="8">Major facilitator superfamily (MFS) profile domain-containing protein</fullName>
    </recommendedName>
</protein>
<comment type="caution">
    <text evidence="9">The sequence shown here is derived from an EMBL/GenBank/DDBJ whole genome shotgun (WGS) entry which is preliminary data.</text>
</comment>
<evidence type="ECO:0000256" key="7">
    <source>
        <dbReference type="SAM" id="Phobius"/>
    </source>
</evidence>
<dbReference type="AlphaFoldDB" id="A0A409V9V2"/>
<feature type="transmembrane region" description="Helical" evidence="7">
    <location>
        <begin position="372"/>
        <end position="399"/>
    </location>
</feature>
<dbReference type="GO" id="GO:0022857">
    <property type="term" value="F:transmembrane transporter activity"/>
    <property type="evidence" value="ECO:0007669"/>
    <property type="project" value="InterPro"/>
</dbReference>
<dbReference type="InParanoid" id="A0A409V9V2"/>
<dbReference type="Pfam" id="PF07690">
    <property type="entry name" value="MFS_1"/>
    <property type="match status" value="2"/>
</dbReference>
<dbReference type="EMBL" id="NHTK01006118">
    <property type="protein sequence ID" value="PPQ63561.1"/>
    <property type="molecule type" value="Genomic_DNA"/>
</dbReference>
<feature type="region of interest" description="Disordered" evidence="6">
    <location>
        <begin position="1"/>
        <end position="22"/>
    </location>
</feature>